<evidence type="ECO:0000313" key="2">
    <source>
        <dbReference type="EMBL" id="KAG5630526.1"/>
    </source>
</evidence>
<gene>
    <name evidence="2" type="ORF">H5410_002243</name>
</gene>
<evidence type="ECO:0000256" key="1">
    <source>
        <dbReference type="SAM" id="MobiDB-lite"/>
    </source>
</evidence>
<proteinExistence type="predicted"/>
<accession>A0A9J6B1B9</accession>
<organism evidence="2 3">
    <name type="scientific">Solanum commersonii</name>
    <name type="common">Commerson's wild potato</name>
    <name type="synonym">Commerson's nightshade</name>
    <dbReference type="NCBI Taxonomy" id="4109"/>
    <lineage>
        <taxon>Eukaryota</taxon>
        <taxon>Viridiplantae</taxon>
        <taxon>Streptophyta</taxon>
        <taxon>Embryophyta</taxon>
        <taxon>Tracheophyta</taxon>
        <taxon>Spermatophyta</taxon>
        <taxon>Magnoliopsida</taxon>
        <taxon>eudicotyledons</taxon>
        <taxon>Gunneridae</taxon>
        <taxon>Pentapetalae</taxon>
        <taxon>asterids</taxon>
        <taxon>lamiids</taxon>
        <taxon>Solanales</taxon>
        <taxon>Solanaceae</taxon>
        <taxon>Solanoideae</taxon>
        <taxon>Solaneae</taxon>
        <taxon>Solanum</taxon>
    </lineage>
</organism>
<feature type="region of interest" description="Disordered" evidence="1">
    <location>
        <begin position="67"/>
        <end position="91"/>
    </location>
</feature>
<dbReference type="Proteomes" id="UP000824120">
    <property type="component" value="Chromosome 1"/>
</dbReference>
<dbReference type="AlphaFoldDB" id="A0A9J6B1B9"/>
<dbReference type="EMBL" id="JACXVP010000001">
    <property type="protein sequence ID" value="KAG5630526.1"/>
    <property type="molecule type" value="Genomic_DNA"/>
</dbReference>
<name>A0A9J6B1B9_SOLCO</name>
<evidence type="ECO:0000313" key="3">
    <source>
        <dbReference type="Proteomes" id="UP000824120"/>
    </source>
</evidence>
<reference evidence="2 3" key="1">
    <citation type="submission" date="2020-09" db="EMBL/GenBank/DDBJ databases">
        <title>De no assembly of potato wild relative species, Solanum commersonii.</title>
        <authorList>
            <person name="Cho K."/>
        </authorList>
    </citation>
    <scope>NUCLEOTIDE SEQUENCE [LARGE SCALE GENOMIC DNA]</scope>
    <source>
        <strain evidence="2">LZ3.2</strain>
        <tissue evidence="2">Leaf</tissue>
    </source>
</reference>
<comment type="caution">
    <text evidence="2">The sequence shown here is derived from an EMBL/GenBank/DDBJ whole genome shotgun (WGS) entry which is preliminary data.</text>
</comment>
<keyword evidence="3" id="KW-1185">Reference proteome</keyword>
<protein>
    <submittedName>
        <fullName evidence="2">Uncharacterized protein</fullName>
    </submittedName>
</protein>
<sequence>MHTGNKTCPRIKCAAAMEADLESPRFRFKVACFTSLVAKEAVLTWGTSYAPDVTQVENRQRQPTITLDIVSDRSDKENLHQPKVNQVGEAR</sequence>
<feature type="compositionally biased region" description="Basic and acidic residues" evidence="1">
    <location>
        <begin position="70"/>
        <end position="80"/>
    </location>
</feature>